<accession>A0A7J6VFV5</accession>
<reference evidence="3 4" key="1">
    <citation type="submission" date="2020-06" db="EMBL/GenBank/DDBJ databases">
        <title>Transcriptomic and genomic resources for Thalictrum thalictroides and T. hernandezii: Facilitating candidate gene discovery in an emerging model plant lineage.</title>
        <authorList>
            <person name="Arias T."/>
            <person name="Riano-Pachon D.M."/>
            <person name="Di Stilio V.S."/>
        </authorList>
    </citation>
    <scope>NUCLEOTIDE SEQUENCE [LARGE SCALE GENOMIC DNA]</scope>
    <source>
        <strain evidence="4">cv. WT478/WT964</strain>
        <tissue evidence="3">Leaves</tissue>
    </source>
</reference>
<evidence type="ECO:0000313" key="3">
    <source>
        <dbReference type="EMBL" id="KAF5183989.1"/>
    </source>
</evidence>
<organism evidence="3 4">
    <name type="scientific">Thalictrum thalictroides</name>
    <name type="common">Rue-anemone</name>
    <name type="synonym">Anemone thalictroides</name>
    <dbReference type="NCBI Taxonomy" id="46969"/>
    <lineage>
        <taxon>Eukaryota</taxon>
        <taxon>Viridiplantae</taxon>
        <taxon>Streptophyta</taxon>
        <taxon>Embryophyta</taxon>
        <taxon>Tracheophyta</taxon>
        <taxon>Spermatophyta</taxon>
        <taxon>Magnoliopsida</taxon>
        <taxon>Ranunculales</taxon>
        <taxon>Ranunculaceae</taxon>
        <taxon>Thalictroideae</taxon>
        <taxon>Thalictrum</taxon>
    </lineage>
</organism>
<feature type="region of interest" description="Disordered" evidence="2">
    <location>
        <begin position="1"/>
        <end position="67"/>
    </location>
</feature>
<dbReference type="EMBL" id="JABWDY010032696">
    <property type="protein sequence ID" value="KAF5183989.1"/>
    <property type="molecule type" value="Genomic_DNA"/>
</dbReference>
<keyword evidence="4" id="KW-1185">Reference proteome</keyword>
<gene>
    <name evidence="3" type="ORF">FRX31_026424</name>
</gene>
<protein>
    <submittedName>
        <fullName evidence="3">Uncharacterized protein</fullName>
    </submittedName>
</protein>
<dbReference type="Proteomes" id="UP000554482">
    <property type="component" value="Unassembled WGS sequence"/>
</dbReference>
<feature type="compositionally biased region" description="Polar residues" evidence="2">
    <location>
        <begin position="36"/>
        <end position="45"/>
    </location>
</feature>
<evidence type="ECO:0000256" key="2">
    <source>
        <dbReference type="SAM" id="MobiDB-lite"/>
    </source>
</evidence>
<name>A0A7J6VFV5_THATH</name>
<keyword evidence="1" id="KW-0175">Coiled coil</keyword>
<evidence type="ECO:0000313" key="4">
    <source>
        <dbReference type="Proteomes" id="UP000554482"/>
    </source>
</evidence>
<feature type="non-terminal residue" evidence="3">
    <location>
        <position position="1"/>
    </location>
</feature>
<sequence>SLQEAEADTSGPVPEPVIEVQQHTGLHQRDFHGKAPTQSGSTSSVHPVKARDDEVVEVSDSESYPPGFERCSRKEAGINVGKLIDQECCQLRSKEEVDSWVNGVIGSFSKHLGLSSTMGDQAVKSFFLKLGYAKLNERKNRELNEDEREMENYELCNEELTGDKIAYV</sequence>
<comment type="caution">
    <text evidence="3">The sequence shown here is derived from an EMBL/GenBank/DDBJ whole genome shotgun (WGS) entry which is preliminary data.</text>
</comment>
<evidence type="ECO:0000256" key="1">
    <source>
        <dbReference type="SAM" id="Coils"/>
    </source>
</evidence>
<dbReference type="AlphaFoldDB" id="A0A7J6VFV5"/>
<feature type="coiled-coil region" evidence="1">
    <location>
        <begin position="136"/>
        <end position="163"/>
    </location>
</feature>
<proteinExistence type="predicted"/>